<evidence type="ECO:0000313" key="1">
    <source>
        <dbReference type="EMBL" id="ONK63658.1"/>
    </source>
</evidence>
<protein>
    <submittedName>
        <fullName evidence="1">Uncharacterized protein</fullName>
    </submittedName>
</protein>
<name>A0A5P1ECQ7_ASPOF</name>
<accession>A0A5P1ECQ7</accession>
<proteinExistence type="predicted"/>
<sequence length="95" mass="11016">MCLAKEMAYNQMKSIVACVLGRYAIRVMDKDKCPEQLPSLTLRMKGGLLVAVSRMRYHYGTPSLILFELYLILLCEESEIWEEIQFGFSVLRLLH</sequence>
<evidence type="ECO:0000313" key="2">
    <source>
        <dbReference type="Proteomes" id="UP000243459"/>
    </source>
</evidence>
<dbReference type="EMBL" id="CM007387">
    <property type="protein sequence ID" value="ONK63658.1"/>
    <property type="molecule type" value="Genomic_DNA"/>
</dbReference>
<dbReference type="SUPFAM" id="SSF48264">
    <property type="entry name" value="Cytochrome P450"/>
    <property type="match status" value="1"/>
</dbReference>
<dbReference type="Proteomes" id="UP000243459">
    <property type="component" value="Chromosome 7"/>
</dbReference>
<organism evidence="1 2">
    <name type="scientific">Asparagus officinalis</name>
    <name type="common">Garden asparagus</name>
    <dbReference type="NCBI Taxonomy" id="4686"/>
    <lineage>
        <taxon>Eukaryota</taxon>
        <taxon>Viridiplantae</taxon>
        <taxon>Streptophyta</taxon>
        <taxon>Embryophyta</taxon>
        <taxon>Tracheophyta</taxon>
        <taxon>Spermatophyta</taxon>
        <taxon>Magnoliopsida</taxon>
        <taxon>Liliopsida</taxon>
        <taxon>Asparagales</taxon>
        <taxon>Asparagaceae</taxon>
        <taxon>Asparagoideae</taxon>
        <taxon>Asparagus</taxon>
    </lineage>
</organism>
<dbReference type="GO" id="GO:0020037">
    <property type="term" value="F:heme binding"/>
    <property type="evidence" value="ECO:0007669"/>
    <property type="project" value="InterPro"/>
</dbReference>
<reference evidence="2" key="1">
    <citation type="journal article" date="2017" name="Nat. Commun.">
        <title>The asparagus genome sheds light on the origin and evolution of a young Y chromosome.</title>
        <authorList>
            <person name="Harkess A."/>
            <person name="Zhou J."/>
            <person name="Xu C."/>
            <person name="Bowers J.E."/>
            <person name="Van der Hulst R."/>
            <person name="Ayyampalayam S."/>
            <person name="Mercati F."/>
            <person name="Riccardi P."/>
            <person name="McKain M.R."/>
            <person name="Kakrana A."/>
            <person name="Tang H."/>
            <person name="Ray J."/>
            <person name="Groenendijk J."/>
            <person name="Arikit S."/>
            <person name="Mathioni S.M."/>
            <person name="Nakano M."/>
            <person name="Shan H."/>
            <person name="Telgmann-Rauber A."/>
            <person name="Kanno A."/>
            <person name="Yue Z."/>
            <person name="Chen H."/>
            <person name="Li W."/>
            <person name="Chen Y."/>
            <person name="Xu X."/>
            <person name="Zhang Y."/>
            <person name="Luo S."/>
            <person name="Chen H."/>
            <person name="Gao J."/>
            <person name="Mao Z."/>
            <person name="Pires J.C."/>
            <person name="Luo M."/>
            <person name="Kudrna D."/>
            <person name="Wing R.A."/>
            <person name="Meyers B.C."/>
            <person name="Yi K."/>
            <person name="Kong H."/>
            <person name="Lavrijsen P."/>
            <person name="Sunseri F."/>
            <person name="Falavigna A."/>
            <person name="Ye Y."/>
            <person name="Leebens-Mack J.H."/>
            <person name="Chen G."/>
        </authorList>
    </citation>
    <scope>NUCLEOTIDE SEQUENCE [LARGE SCALE GENOMIC DNA]</scope>
    <source>
        <strain evidence="2">cv. DH0086</strain>
    </source>
</reference>
<dbReference type="AlphaFoldDB" id="A0A5P1ECQ7"/>
<dbReference type="InterPro" id="IPR036396">
    <property type="entry name" value="Cyt_P450_sf"/>
</dbReference>
<dbReference type="GO" id="GO:0004497">
    <property type="term" value="F:monooxygenase activity"/>
    <property type="evidence" value="ECO:0007669"/>
    <property type="project" value="InterPro"/>
</dbReference>
<dbReference type="GO" id="GO:0016705">
    <property type="term" value="F:oxidoreductase activity, acting on paired donors, with incorporation or reduction of molecular oxygen"/>
    <property type="evidence" value="ECO:0007669"/>
    <property type="project" value="InterPro"/>
</dbReference>
<dbReference type="GO" id="GO:0005506">
    <property type="term" value="F:iron ion binding"/>
    <property type="evidence" value="ECO:0007669"/>
    <property type="project" value="InterPro"/>
</dbReference>
<gene>
    <name evidence="1" type="ORF">A4U43_C07F17550</name>
</gene>
<dbReference type="Gramene" id="ONK63658">
    <property type="protein sequence ID" value="ONK63658"/>
    <property type="gene ID" value="A4U43_C07F17550"/>
</dbReference>
<keyword evidence="2" id="KW-1185">Reference proteome</keyword>